<dbReference type="OrthoDB" id="8915289at2759"/>
<dbReference type="Proteomes" id="UP000183832">
    <property type="component" value="Unassembled WGS sequence"/>
</dbReference>
<name>A0A1J1HWS9_9DIPT</name>
<feature type="chain" id="PRO_5012068611" evidence="4">
    <location>
        <begin position="22"/>
        <end position="433"/>
    </location>
</feature>
<dbReference type="STRING" id="568069.A0A1J1HWS9"/>
<dbReference type="PANTHER" id="PTHR21261:SF3">
    <property type="entry name" value="BEATEN PATH VII"/>
    <property type="match status" value="1"/>
</dbReference>
<dbReference type="Pfam" id="PF08205">
    <property type="entry name" value="C2-set_2"/>
    <property type="match status" value="1"/>
</dbReference>
<keyword evidence="3" id="KW-1133">Transmembrane helix</keyword>
<feature type="signal peptide" evidence="4">
    <location>
        <begin position="1"/>
        <end position="21"/>
    </location>
</feature>
<evidence type="ECO:0000256" key="2">
    <source>
        <dbReference type="SAM" id="MobiDB-lite"/>
    </source>
</evidence>
<dbReference type="InterPro" id="IPR013162">
    <property type="entry name" value="CD80_C2-set"/>
</dbReference>
<dbReference type="EMBL" id="CVRI01000028">
    <property type="protein sequence ID" value="CRK92443.1"/>
    <property type="molecule type" value="Genomic_DNA"/>
</dbReference>
<feature type="transmembrane region" description="Helical" evidence="3">
    <location>
        <begin position="410"/>
        <end position="431"/>
    </location>
</feature>
<keyword evidence="1" id="KW-1015">Disulfide bond</keyword>
<evidence type="ECO:0000256" key="3">
    <source>
        <dbReference type="SAM" id="Phobius"/>
    </source>
</evidence>
<evidence type="ECO:0000256" key="4">
    <source>
        <dbReference type="SAM" id="SignalP"/>
    </source>
</evidence>
<gene>
    <name evidence="6" type="primary">similar to beat-VII</name>
    <name evidence="6" type="ORF">CLUMA_CG006010</name>
</gene>
<dbReference type="Gene3D" id="2.60.40.10">
    <property type="entry name" value="Immunoglobulins"/>
    <property type="match status" value="2"/>
</dbReference>
<organism evidence="6 7">
    <name type="scientific">Clunio marinus</name>
    <dbReference type="NCBI Taxonomy" id="568069"/>
    <lineage>
        <taxon>Eukaryota</taxon>
        <taxon>Metazoa</taxon>
        <taxon>Ecdysozoa</taxon>
        <taxon>Arthropoda</taxon>
        <taxon>Hexapoda</taxon>
        <taxon>Insecta</taxon>
        <taxon>Pterygota</taxon>
        <taxon>Neoptera</taxon>
        <taxon>Endopterygota</taxon>
        <taxon>Diptera</taxon>
        <taxon>Nematocera</taxon>
        <taxon>Chironomoidea</taxon>
        <taxon>Chironomidae</taxon>
        <taxon>Clunio</taxon>
    </lineage>
</organism>
<dbReference type="SUPFAM" id="SSF48726">
    <property type="entry name" value="Immunoglobulin"/>
    <property type="match status" value="1"/>
</dbReference>
<proteinExistence type="predicted"/>
<keyword evidence="7" id="KW-1185">Reference proteome</keyword>
<dbReference type="PANTHER" id="PTHR21261">
    <property type="entry name" value="BEAT PROTEIN"/>
    <property type="match status" value="1"/>
</dbReference>
<dbReference type="InterPro" id="IPR036179">
    <property type="entry name" value="Ig-like_dom_sf"/>
</dbReference>
<dbReference type="PROSITE" id="PS50835">
    <property type="entry name" value="IG_LIKE"/>
    <property type="match status" value="1"/>
</dbReference>
<keyword evidence="4" id="KW-0732">Signal</keyword>
<evidence type="ECO:0000259" key="5">
    <source>
        <dbReference type="PROSITE" id="PS50835"/>
    </source>
</evidence>
<evidence type="ECO:0000313" key="7">
    <source>
        <dbReference type="Proteomes" id="UP000183832"/>
    </source>
</evidence>
<reference evidence="6 7" key="1">
    <citation type="submission" date="2015-04" db="EMBL/GenBank/DDBJ databases">
        <authorList>
            <person name="Syromyatnikov M.Y."/>
            <person name="Popov V.N."/>
        </authorList>
    </citation>
    <scope>NUCLEOTIDE SEQUENCE [LARGE SCALE GENOMIC DNA]</scope>
</reference>
<protein>
    <submittedName>
        <fullName evidence="6">CLUMA_CG006010, isoform A</fullName>
    </submittedName>
</protein>
<dbReference type="InterPro" id="IPR013783">
    <property type="entry name" value="Ig-like_fold"/>
</dbReference>
<keyword evidence="3" id="KW-0472">Membrane</keyword>
<feature type="domain" description="Ig-like" evidence="5">
    <location>
        <begin position="23"/>
        <end position="123"/>
    </location>
</feature>
<feature type="compositionally biased region" description="Polar residues" evidence="2">
    <location>
        <begin position="205"/>
        <end position="215"/>
    </location>
</feature>
<dbReference type="InterPro" id="IPR007110">
    <property type="entry name" value="Ig-like_dom"/>
</dbReference>
<accession>A0A1J1HWS9</accession>
<evidence type="ECO:0000313" key="6">
    <source>
        <dbReference type="EMBL" id="CRK92443.1"/>
    </source>
</evidence>
<keyword evidence="3" id="KW-0812">Transmembrane</keyword>
<dbReference type="AlphaFoldDB" id="A0A1J1HWS9"/>
<evidence type="ECO:0000256" key="1">
    <source>
        <dbReference type="ARBA" id="ARBA00023157"/>
    </source>
</evidence>
<sequence length="433" mass="49473">MIMDKLWIISLILSTAHKTNGQSSVEVQLITKKYVEKGSSTTLYCRHNVDMDILYKVAWLRSSEHKFFEYINNRIPPYRNFSTPGADIDFSKSNESQVTLMNVDFDATAGYYCEVSIDNPIFTKASNEEHIHVIVKQTGSPKILFKKKLFVVGENLIANCTTTRAKPHPHITWLINGKKVDDIYTKTLHPYSWSSKYNRSKPHHNNVQQSTQNKSDFNDIRGAMYGKMTNTAQESKGNRLFFGFNYQPRDRAIYRLSSFDNIIAQSDRGLFDSGEERTRESDVNLYDNKHFDNFKIHRNALNEFHKIRRHLKEPRTSKQTNSIKLVMNRATYSSSQLSIKVSELHADTNGRLEISCVSTIPAKIGQGEMYADYKSYSVKIDVKTADPTTTNPPTVGMAALGGCAQIQVNIFNLIIFLVSQCLPFSIFYSFLSM</sequence>
<feature type="region of interest" description="Disordered" evidence="2">
    <location>
        <begin position="195"/>
        <end position="215"/>
    </location>
</feature>